<feature type="transmembrane region" description="Helical" evidence="1">
    <location>
        <begin position="42"/>
        <end position="69"/>
    </location>
</feature>
<protein>
    <submittedName>
        <fullName evidence="3">DUF2062 domain-containing protein</fullName>
    </submittedName>
</protein>
<accession>A0A831RLK3</accession>
<dbReference type="PANTHER" id="PTHR40547:SF1">
    <property type="entry name" value="SLL0298 PROTEIN"/>
    <property type="match status" value="1"/>
</dbReference>
<organism evidence="3">
    <name type="scientific">Sedimenticola thiotaurini</name>
    <dbReference type="NCBI Taxonomy" id="1543721"/>
    <lineage>
        <taxon>Bacteria</taxon>
        <taxon>Pseudomonadati</taxon>
        <taxon>Pseudomonadota</taxon>
        <taxon>Gammaproteobacteria</taxon>
        <taxon>Chromatiales</taxon>
        <taxon>Sedimenticolaceae</taxon>
        <taxon>Sedimenticola</taxon>
    </lineage>
</organism>
<feature type="transmembrane region" description="Helical" evidence="1">
    <location>
        <begin position="132"/>
        <end position="155"/>
    </location>
</feature>
<keyword evidence="1" id="KW-0472">Membrane</keyword>
<name>A0A831RLK3_9GAMM</name>
<proteinExistence type="predicted"/>
<dbReference type="EMBL" id="DRKP01000189">
    <property type="protein sequence ID" value="HEB97737.1"/>
    <property type="molecule type" value="Genomic_DNA"/>
</dbReference>
<feature type="domain" description="DUF2062" evidence="2">
    <location>
        <begin position="22"/>
        <end position="158"/>
    </location>
</feature>
<gene>
    <name evidence="3" type="ORF">ENI96_15045</name>
</gene>
<dbReference type="Proteomes" id="UP000886251">
    <property type="component" value="Unassembled WGS sequence"/>
</dbReference>
<keyword evidence="1" id="KW-0812">Transmembrane</keyword>
<dbReference type="Pfam" id="PF09835">
    <property type="entry name" value="DUF2062"/>
    <property type="match status" value="1"/>
</dbReference>
<dbReference type="AlphaFoldDB" id="A0A831RLK3"/>
<comment type="caution">
    <text evidence="3">The sequence shown here is derived from an EMBL/GenBank/DDBJ whole genome shotgun (WGS) entry which is preliminary data.</text>
</comment>
<sequence>MPKHLIKRFTPDHKVIREHKHLRIFGRLLHDPNLWHMNRRSVAGAFAVGLFWAAIPMPFQMVAAAATAIPARVNLPISVALVWVTNPLTMPPIFYFNYLVGTWILGEPPRTGHFEWTMHQLGTTMEQVWQPLYLGSLVTGVVTATAGYLLIRGLWRLRLVNYVKRRRQRRTP</sequence>
<evidence type="ECO:0000256" key="1">
    <source>
        <dbReference type="SAM" id="Phobius"/>
    </source>
</evidence>
<dbReference type="InterPro" id="IPR018639">
    <property type="entry name" value="DUF2062"/>
</dbReference>
<reference evidence="3" key="1">
    <citation type="journal article" date="2020" name="mSystems">
        <title>Genome- and Community-Level Interaction Insights into Carbon Utilization and Element Cycling Functions of Hydrothermarchaeota in Hydrothermal Sediment.</title>
        <authorList>
            <person name="Zhou Z."/>
            <person name="Liu Y."/>
            <person name="Xu W."/>
            <person name="Pan J."/>
            <person name="Luo Z.H."/>
            <person name="Li M."/>
        </authorList>
    </citation>
    <scope>NUCLEOTIDE SEQUENCE [LARGE SCALE GENOMIC DNA]</scope>
    <source>
        <strain evidence="3">HyVt-443</strain>
    </source>
</reference>
<evidence type="ECO:0000259" key="2">
    <source>
        <dbReference type="Pfam" id="PF09835"/>
    </source>
</evidence>
<dbReference type="PANTHER" id="PTHR40547">
    <property type="entry name" value="SLL0298 PROTEIN"/>
    <property type="match status" value="1"/>
</dbReference>
<evidence type="ECO:0000313" key="3">
    <source>
        <dbReference type="EMBL" id="HEB97737.1"/>
    </source>
</evidence>
<keyword evidence="1" id="KW-1133">Transmembrane helix</keyword>